<comment type="caution">
    <text evidence="15">The sequence shown here is derived from an EMBL/GenBank/DDBJ whole genome shotgun (WGS) entry which is preliminary data.</text>
</comment>
<comment type="subcellular location">
    <subcellularLocation>
        <location evidence="3">Endoplasmic reticulum membrane</location>
        <topology evidence="3">Peripheral membrane protein</topology>
    </subcellularLocation>
    <subcellularLocation>
        <location evidence="2">Microsome membrane</location>
        <topology evidence="2">Peripheral membrane protein</topology>
    </subcellularLocation>
</comment>
<keyword evidence="11 14" id="KW-0503">Monooxygenase</keyword>
<accession>A0AAN7SDU8</accession>
<evidence type="ECO:0000313" key="15">
    <source>
        <dbReference type="EMBL" id="KAK4874004.1"/>
    </source>
</evidence>
<comment type="cofactor">
    <cofactor evidence="1 13">
        <name>heme</name>
        <dbReference type="ChEBI" id="CHEBI:30413"/>
    </cofactor>
</comment>
<evidence type="ECO:0000256" key="8">
    <source>
        <dbReference type="ARBA" id="ARBA00022848"/>
    </source>
</evidence>
<comment type="similarity">
    <text evidence="4 14">Belongs to the cytochrome P450 family.</text>
</comment>
<dbReference type="AlphaFoldDB" id="A0AAN7SDU8"/>
<keyword evidence="16" id="KW-1185">Reference proteome</keyword>
<keyword evidence="10 13" id="KW-0408">Iron</keyword>
<dbReference type="EMBL" id="JARPUR010000006">
    <property type="protein sequence ID" value="KAK4874004.1"/>
    <property type="molecule type" value="Genomic_DNA"/>
</dbReference>
<evidence type="ECO:0000256" key="9">
    <source>
        <dbReference type="ARBA" id="ARBA00023002"/>
    </source>
</evidence>
<protein>
    <recommendedName>
        <fullName evidence="17">Cytochrome P450</fullName>
    </recommendedName>
</protein>
<dbReference type="InterPro" id="IPR017972">
    <property type="entry name" value="Cyt_P450_CS"/>
</dbReference>
<dbReference type="GO" id="GO:0004497">
    <property type="term" value="F:monooxygenase activity"/>
    <property type="evidence" value="ECO:0007669"/>
    <property type="project" value="UniProtKB-KW"/>
</dbReference>
<dbReference type="PRINTS" id="PR00385">
    <property type="entry name" value="P450"/>
</dbReference>
<gene>
    <name evidence="15" type="ORF">RN001_013364</name>
</gene>
<dbReference type="PANTHER" id="PTHR24292:SF54">
    <property type="entry name" value="CYP9F3-RELATED"/>
    <property type="match status" value="1"/>
</dbReference>
<reference evidence="16" key="1">
    <citation type="submission" date="2023-01" db="EMBL/GenBank/DDBJ databases">
        <title>Key to firefly adult light organ development and bioluminescence: homeobox transcription factors regulate luciferase expression and transportation to peroxisome.</title>
        <authorList>
            <person name="Fu X."/>
        </authorList>
    </citation>
    <scope>NUCLEOTIDE SEQUENCE [LARGE SCALE GENOMIC DNA]</scope>
</reference>
<evidence type="ECO:0000256" key="10">
    <source>
        <dbReference type="ARBA" id="ARBA00023004"/>
    </source>
</evidence>
<dbReference type="GO" id="GO:0016705">
    <property type="term" value="F:oxidoreductase activity, acting on paired donors, with incorporation or reduction of molecular oxygen"/>
    <property type="evidence" value="ECO:0007669"/>
    <property type="project" value="InterPro"/>
</dbReference>
<evidence type="ECO:0000256" key="4">
    <source>
        <dbReference type="ARBA" id="ARBA00010617"/>
    </source>
</evidence>
<dbReference type="PRINTS" id="PR00463">
    <property type="entry name" value="EP450I"/>
</dbReference>
<keyword evidence="6 13" id="KW-0479">Metal-binding</keyword>
<keyword evidence="5 13" id="KW-0349">Heme</keyword>
<dbReference type="PROSITE" id="PS00086">
    <property type="entry name" value="CYTOCHROME_P450"/>
    <property type="match status" value="1"/>
</dbReference>
<sequence>MLWFMVLGILCIILYYKTIKPLSYWKNNGVVYKQSYPIVGSFGAVVFQRQPLFYYIKETYQQFSKERYYGIYQFNKAGLFIRDLELIKRIAIKDFDHFTDHMGFAPSEFDMMFRKNLFNLQGQGWRGMRATLSPSFTSNFTNYFKRQTGDTLELEMKDVFTRFTNDAIATTAFGIKCNSLQNRNDEFYLMAKDATNITGLKFFKFLLYNLFPGVSRFLKLRVTPVSVNNFFQQIIKDTIWQREKEGLFRPDMIHLLMEARKEVDSTEETHLPETSFAAVQESRMIQSHKRHNLDLSEEDIASQALLFIFGGFETSSSLLTFTAYELAVNPKIQERLQKEIDDTLNYCNGKLTYEVLHKMKYMDMLISETLRKWPPCFQNDRVCVKDYLVEPVNPWENKLLIKKGMIVLFPVVGIHHDPQYFPNPEEFNPDRFSDENKHNIKPISYFPFGVGPRNCIASRFALMEVKVLIFYLLSKFDIVKTKKTPIPIIIAKGTINFVAEGGFWLGLKQRLATSNY</sequence>
<dbReference type="FunFam" id="1.10.630.10:FF:000042">
    <property type="entry name" value="Cytochrome P450"/>
    <property type="match status" value="1"/>
</dbReference>
<dbReference type="Pfam" id="PF00067">
    <property type="entry name" value="p450"/>
    <property type="match status" value="1"/>
</dbReference>
<dbReference type="Gene3D" id="1.10.630.10">
    <property type="entry name" value="Cytochrome P450"/>
    <property type="match status" value="1"/>
</dbReference>
<dbReference type="PANTHER" id="PTHR24292">
    <property type="entry name" value="CYTOCHROME P450"/>
    <property type="match status" value="1"/>
</dbReference>
<dbReference type="InterPro" id="IPR036396">
    <property type="entry name" value="Cyt_P450_sf"/>
</dbReference>
<evidence type="ECO:0000256" key="2">
    <source>
        <dbReference type="ARBA" id="ARBA00004174"/>
    </source>
</evidence>
<evidence type="ECO:0000256" key="14">
    <source>
        <dbReference type="RuleBase" id="RU000461"/>
    </source>
</evidence>
<dbReference type="InterPro" id="IPR002401">
    <property type="entry name" value="Cyt_P450_E_grp-I"/>
</dbReference>
<keyword evidence="7" id="KW-0256">Endoplasmic reticulum</keyword>
<evidence type="ECO:0000256" key="6">
    <source>
        <dbReference type="ARBA" id="ARBA00022723"/>
    </source>
</evidence>
<dbReference type="InterPro" id="IPR050476">
    <property type="entry name" value="Insect_CytP450_Detox"/>
</dbReference>
<keyword evidence="12" id="KW-0472">Membrane</keyword>
<organism evidence="15 16">
    <name type="scientific">Aquatica leii</name>
    <dbReference type="NCBI Taxonomy" id="1421715"/>
    <lineage>
        <taxon>Eukaryota</taxon>
        <taxon>Metazoa</taxon>
        <taxon>Ecdysozoa</taxon>
        <taxon>Arthropoda</taxon>
        <taxon>Hexapoda</taxon>
        <taxon>Insecta</taxon>
        <taxon>Pterygota</taxon>
        <taxon>Neoptera</taxon>
        <taxon>Endopterygota</taxon>
        <taxon>Coleoptera</taxon>
        <taxon>Polyphaga</taxon>
        <taxon>Elateriformia</taxon>
        <taxon>Elateroidea</taxon>
        <taxon>Lampyridae</taxon>
        <taxon>Luciolinae</taxon>
        <taxon>Aquatica</taxon>
    </lineage>
</organism>
<evidence type="ECO:0000256" key="1">
    <source>
        <dbReference type="ARBA" id="ARBA00001971"/>
    </source>
</evidence>
<evidence type="ECO:0000313" key="16">
    <source>
        <dbReference type="Proteomes" id="UP001353858"/>
    </source>
</evidence>
<dbReference type="GO" id="GO:0005506">
    <property type="term" value="F:iron ion binding"/>
    <property type="evidence" value="ECO:0007669"/>
    <property type="project" value="InterPro"/>
</dbReference>
<evidence type="ECO:0000256" key="12">
    <source>
        <dbReference type="ARBA" id="ARBA00023136"/>
    </source>
</evidence>
<dbReference type="InterPro" id="IPR001128">
    <property type="entry name" value="Cyt_P450"/>
</dbReference>
<evidence type="ECO:0000256" key="13">
    <source>
        <dbReference type="PIRSR" id="PIRSR602401-1"/>
    </source>
</evidence>
<dbReference type="GO" id="GO:0020037">
    <property type="term" value="F:heme binding"/>
    <property type="evidence" value="ECO:0007669"/>
    <property type="project" value="InterPro"/>
</dbReference>
<name>A0AAN7SDU8_9COLE</name>
<evidence type="ECO:0000256" key="7">
    <source>
        <dbReference type="ARBA" id="ARBA00022824"/>
    </source>
</evidence>
<evidence type="ECO:0000256" key="5">
    <source>
        <dbReference type="ARBA" id="ARBA00022617"/>
    </source>
</evidence>
<keyword evidence="9 14" id="KW-0560">Oxidoreductase</keyword>
<proteinExistence type="inferred from homology"/>
<evidence type="ECO:0000256" key="3">
    <source>
        <dbReference type="ARBA" id="ARBA00004406"/>
    </source>
</evidence>
<dbReference type="GO" id="GO:0005789">
    <property type="term" value="C:endoplasmic reticulum membrane"/>
    <property type="evidence" value="ECO:0007669"/>
    <property type="project" value="UniProtKB-SubCell"/>
</dbReference>
<keyword evidence="8" id="KW-0492">Microsome</keyword>
<feature type="binding site" description="axial binding residue" evidence="13">
    <location>
        <position position="455"/>
    </location>
    <ligand>
        <name>heme</name>
        <dbReference type="ChEBI" id="CHEBI:30413"/>
    </ligand>
    <ligandPart>
        <name>Fe</name>
        <dbReference type="ChEBI" id="CHEBI:18248"/>
    </ligandPart>
</feature>
<dbReference type="Proteomes" id="UP001353858">
    <property type="component" value="Unassembled WGS sequence"/>
</dbReference>
<evidence type="ECO:0000256" key="11">
    <source>
        <dbReference type="ARBA" id="ARBA00023033"/>
    </source>
</evidence>
<dbReference type="SUPFAM" id="SSF48264">
    <property type="entry name" value="Cytochrome P450"/>
    <property type="match status" value="1"/>
</dbReference>
<dbReference type="CDD" id="cd11056">
    <property type="entry name" value="CYP6-like"/>
    <property type="match status" value="1"/>
</dbReference>
<evidence type="ECO:0008006" key="17">
    <source>
        <dbReference type="Google" id="ProtNLM"/>
    </source>
</evidence>